<dbReference type="Proteomes" id="UP001220530">
    <property type="component" value="Chromosome"/>
</dbReference>
<sequence length="98" mass="11054">MKLYFITEKVTREAMMTVKEAPGRAKGVVTFAASFDVRIIEFFYCNNLFDFVMKVEAPDEESVTAFVMALNKSGNVTAQMTRAYTPDEWAGLVERLPA</sequence>
<proteinExistence type="predicted"/>
<name>A0ABY7YRJ6_9HYPH</name>
<dbReference type="EMBL" id="CP118246">
    <property type="protein sequence ID" value="WDR03886.1"/>
    <property type="molecule type" value="Genomic_DNA"/>
</dbReference>
<protein>
    <submittedName>
        <fullName evidence="1">GYD domain-containing protein</fullName>
    </submittedName>
</protein>
<reference evidence="1 2" key="1">
    <citation type="submission" date="2023-02" db="EMBL/GenBank/DDBJ databases">
        <title>Devosia algicola sp. nov., isolated from the phycosphere of marine algae.</title>
        <authorList>
            <person name="Kim J.M."/>
            <person name="Lee J.K."/>
            <person name="Choi B.J."/>
            <person name="Bayburt H."/>
            <person name="Jeon C.O."/>
        </authorList>
    </citation>
    <scope>NUCLEOTIDE SEQUENCE [LARGE SCALE GENOMIC DNA]</scope>
    <source>
        <strain evidence="1 2">G20-9</strain>
    </source>
</reference>
<keyword evidence="2" id="KW-1185">Reference proteome</keyword>
<accession>A0ABY7YRJ6</accession>
<evidence type="ECO:0000313" key="2">
    <source>
        <dbReference type="Proteomes" id="UP001220530"/>
    </source>
</evidence>
<gene>
    <name evidence="1" type="ORF">PSQ19_07600</name>
</gene>
<dbReference type="Pfam" id="PF08734">
    <property type="entry name" value="GYD"/>
    <property type="match status" value="1"/>
</dbReference>
<dbReference type="RefSeq" id="WP_282220273.1">
    <property type="nucleotide sequence ID" value="NZ_CP118246.1"/>
</dbReference>
<organism evidence="1 2">
    <name type="scientific">Devosia algicola</name>
    <dbReference type="NCBI Taxonomy" id="3026418"/>
    <lineage>
        <taxon>Bacteria</taxon>
        <taxon>Pseudomonadati</taxon>
        <taxon>Pseudomonadota</taxon>
        <taxon>Alphaproteobacteria</taxon>
        <taxon>Hyphomicrobiales</taxon>
        <taxon>Devosiaceae</taxon>
        <taxon>Devosia</taxon>
    </lineage>
</organism>
<evidence type="ECO:0000313" key="1">
    <source>
        <dbReference type="EMBL" id="WDR03886.1"/>
    </source>
</evidence>
<dbReference type="InterPro" id="IPR014845">
    <property type="entry name" value="GYD/TTHA1554"/>
</dbReference>